<reference evidence="1" key="1">
    <citation type="submission" date="2014-09" db="EMBL/GenBank/DDBJ databases">
        <authorList>
            <person name="Magalhaes I.L.F."/>
            <person name="Oliveira U."/>
            <person name="Santos F.R."/>
            <person name="Vidigal T.H.D.A."/>
            <person name="Brescovit A.D."/>
            <person name="Santos A.J."/>
        </authorList>
    </citation>
    <scope>NUCLEOTIDE SEQUENCE</scope>
    <source>
        <tissue evidence="1">Shoot tissue taken approximately 20 cm above the soil surface</tissue>
    </source>
</reference>
<proteinExistence type="predicted"/>
<reference evidence="1" key="2">
    <citation type="journal article" date="2015" name="Data Brief">
        <title>Shoot transcriptome of the giant reed, Arundo donax.</title>
        <authorList>
            <person name="Barrero R.A."/>
            <person name="Guerrero F.D."/>
            <person name="Moolhuijzen P."/>
            <person name="Goolsby J.A."/>
            <person name="Tidwell J."/>
            <person name="Bellgard S.E."/>
            <person name="Bellgard M.I."/>
        </authorList>
    </citation>
    <scope>NUCLEOTIDE SEQUENCE</scope>
    <source>
        <tissue evidence="1">Shoot tissue taken approximately 20 cm above the soil surface</tissue>
    </source>
</reference>
<evidence type="ECO:0000313" key="1">
    <source>
        <dbReference type="EMBL" id="JAD27279.1"/>
    </source>
</evidence>
<organism evidence="1">
    <name type="scientific">Arundo donax</name>
    <name type="common">Giant reed</name>
    <name type="synonym">Donax arundinaceus</name>
    <dbReference type="NCBI Taxonomy" id="35708"/>
    <lineage>
        <taxon>Eukaryota</taxon>
        <taxon>Viridiplantae</taxon>
        <taxon>Streptophyta</taxon>
        <taxon>Embryophyta</taxon>
        <taxon>Tracheophyta</taxon>
        <taxon>Spermatophyta</taxon>
        <taxon>Magnoliopsida</taxon>
        <taxon>Liliopsida</taxon>
        <taxon>Poales</taxon>
        <taxon>Poaceae</taxon>
        <taxon>PACMAD clade</taxon>
        <taxon>Arundinoideae</taxon>
        <taxon>Arundineae</taxon>
        <taxon>Arundo</taxon>
    </lineage>
</organism>
<dbReference type="AlphaFoldDB" id="A0A0A8YLV5"/>
<sequence length="35" mass="3711">MAVVHLRRLVRVAVGLGVEGARRAVVAAIAHRHIG</sequence>
<protein>
    <submittedName>
        <fullName evidence="1">Uncharacterized protein</fullName>
    </submittedName>
</protein>
<name>A0A0A8YLV5_ARUDO</name>
<accession>A0A0A8YLV5</accession>
<dbReference type="EMBL" id="GBRH01270616">
    <property type="protein sequence ID" value="JAD27279.1"/>
    <property type="molecule type" value="Transcribed_RNA"/>
</dbReference>